<sequence length="881" mass="91822">MNEAERHGEALLALTLSRPADALARAGQLLAEAADALTESFAHQARAIVLRDSGRVDEAVVELRAALRAAGRSGSAERLVDVRATLGVTLGFAGRTSQGLTMLDTAVAGCAGGVLAGRVLMRRASILRLVGRYDDALTDLRRAIELLRRGGDPIWEARSRTHRFLVYAALGQAARADRDLVIAERLFAAQGQELESAIAVHNRADVALQGGDVPRALGFLDEADDRYSALGAVRPNLALDRCAVLLAAGLAVEAVMVADDAVRRIGPGWASKVAELTLAGARAALAAGRFADASTRAAAARDLFRRQGRRWWHARAEFVVTQSRYAAGEHGVRLLRRAVELAHRLDALRAEEAPAAHLLAGRLAAGLGRADDAERHLAGAARFRHRGPTFGHAAGWLAQALRAQSRGDTAAVLVACRRGLVAAGEHQRTLGAPELRAHAAAYGTELVAIALRHAVKRGDGRMLLRWTERWRASALAVPPALPPDDPELVAELGALRAVVRRLESARAEGSATARLDHERGLLEASIRARTRRAAGDPAGGGFAGADVAAILDGLGGHRLAELTAVDGVLYATTVVGRRVRMHAVGPVAEAEREVELARFMLRRLAHGRAPRGALDRLDRAGAALQRALLGPAAGDLAGDGPVVVVPPAQLHAVPWALLPALRGTPVAVAPSAVTWLRAGAVPGPRRHRVALVGGPGLDASAVELKQLAALYPDAVMLSEGAATAAATLAALDGAWTAHVAAHGTFHSENPLFSALSLDDGPLMVHDLGRLRRAPLRLVLSSCESGVAGTVTAGNVAAPSSGVPVVDELLGMVTALVPLGTASILASVVPVHDGATAPLMVAFHERLRAGASFAEALLAVRASGGDDPVATATALSFLALGR</sequence>
<dbReference type="Proteomes" id="UP000482800">
    <property type="component" value="Unassembled WGS sequence"/>
</dbReference>
<keyword evidence="3" id="KW-1185">Reference proteome</keyword>
<name>A0A6V8KVJ9_9ACTN</name>
<comment type="caution">
    <text evidence="2">The sequence shown here is derived from an EMBL/GenBank/DDBJ whole genome shotgun (WGS) entry which is preliminary data.</text>
</comment>
<dbReference type="EMBL" id="BLPF01000003">
    <property type="protein sequence ID" value="GFJ84595.1"/>
    <property type="molecule type" value="Genomic_DNA"/>
</dbReference>
<protein>
    <recommendedName>
        <fullName evidence="1">CHAT domain-containing protein</fullName>
    </recommendedName>
</protein>
<dbReference type="InterPro" id="IPR024983">
    <property type="entry name" value="CHAT_dom"/>
</dbReference>
<feature type="domain" description="CHAT" evidence="1">
    <location>
        <begin position="619"/>
        <end position="859"/>
    </location>
</feature>
<organism evidence="2 3">
    <name type="scientific">Phytohabitans houttuyneae</name>
    <dbReference type="NCBI Taxonomy" id="1076126"/>
    <lineage>
        <taxon>Bacteria</taxon>
        <taxon>Bacillati</taxon>
        <taxon>Actinomycetota</taxon>
        <taxon>Actinomycetes</taxon>
        <taxon>Micromonosporales</taxon>
        <taxon>Micromonosporaceae</taxon>
    </lineage>
</organism>
<dbReference type="RefSeq" id="WP_173068596.1">
    <property type="nucleotide sequence ID" value="NZ_BLPF01000003.1"/>
</dbReference>
<proteinExistence type="predicted"/>
<gene>
    <name evidence="2" type="ORF">Phou_087750</name>
</gene>
<evidence type="ECO:0000259" key="1">
    <source>
        <dbReference type="Pfam" id="PF12770"/>
    </source>
</evidence>
<dbReference type="AlphaFoldDB" id="A0A6V8KVJ9"/>
<dbReference type="SUPFAM" id="SSF48452">
    <property type="entry name" value="TPR-like"/>
    <property type="match status" value="2"/>
</dbReference>
<reference evidence="2 3" key="1">
    <citation type="submission" date="2020-03" db="EMBL/GenBank/DDBJ databases">
        <title>Whole genome shotgun sequence of Phytohabitans houttuyneae NBRC 108639.</title>
        <authorList>
            <person name="Komaki H."/>
            <person name="Tamura T."/>
        </authorList>
    </citation>
    <scope>NUCLEOTIDE SEQUENCE [LARGE SCALE GENOMIC DNA]</scope>
    <source>
        <strain evidence="2 3">NBRC 108639</strain>
    </source>
</reference>
<accession>A0A6V8KVJ9</accession>
<evidence type="ECO:0000313" key="3">
    <source>
        <dbReference type="Proteomes" id="UP000482800"/>
    </source>
</evidence>
<evidence type="ECO:0000313" key="2">
    <source>
        <dbReference type="EMBL" id="GFJ84595.1"/>
    </source>
</evidence>
<dbReference type="Gene3D" id="1.25.40.10">
    <property type="entry name" value="Tetratricopeptide repeat domain"/>
    <property type="match status" value="1"/>
</dbReference>
<dbReference type="InterPro" id="IPR019734">
    <property type="entry name" value="TPR_rpt"/>
</dbReference>
<dbReference type="Pfam" id="PF12770">
    <property type="entry name" value="CHAT"/>
    <property type="match status" value="1"/>
</dbReference>
<reference evidence="2 3" key="2">
    <citation type="submission" date="2020-03" db="EMBL/GenBank/DDBJ databases">
        <authorList>
            <person name="Ichikawa N."/>
            <person name="Kimura A."/>
            <person name="Kitahashi Y."/>
            <person name="Uohara A."/>
        </authorList>
    </citation>
    <scope>NUCLEOTIDE SEQUENCE [LARGE SCALE GENOMIC DNA]</scope>
    <source>
        <strain evidence="2 3">NBRC 108639</strain>
    </source>
</reference>
<dbReference type="InterPro" id="IPR011990">
    <property type="entry name" value="TPR-like_helical_dom_sf"/>
</dbReference>
<dbReference type="SMART" id="SM00028">
    <property type="entry name" value="TPR"/>
    <property type="match status" value="2"/>
</dbReference>